<feature type="region of interest" description="Disordered" evidence="6">
    <location>
        <begin position="87"/>
        <end position="178"/>
    </location>
</feature>
<organism evidence="8 9">
    <name type="scientific">Coccomyxa subellipsoidea</name>
    <dbReference type="NCBI Taxonomy" id="248742"/>
    <lineage>
        <taxon>Eukaryota</taxon>
        <taxon>Viridiplantae</taxon>
        <taxon>Chlorophyta</taxon>
        <taxon>core chlorophytes</taxon>
        <taxon>Trebouxiophyceae</taxon>
        <taxon>Trebouxiophyceae incertae sedis</taxon>
        <taxon>Coccomyxaceae</taxon>
        <taxon>Coccomyxa</taxon>
    </lineage>
</organism>
<reference evidence="8 9" key="1">
    <citation type="journal article" date="2024" name="Nat. Commun.">
        <title>Phylogenomics reveals the evolutionary origins of lichenization in chlorophyte algae.</title>
        <authorList>
            <person name="Puginier C."/>
            <person name="Libourel C."/>
            <person name="Otte J."/>
            <person name="Skaloud P."/>
            <person name="Haon M."/>
            <person name="Grisel S."/>
            <person name="Petersen M."/>
            <person name="Berrin J.G."/>
            <person name="Delaux P.M."/>
            <person name="Dal Grande F."/>
            <person name="Keller J."/>
        </authorList>
    </citation>
    <scope>NUCLEOTIDE SEQUENCE [LARGE SCALE GENOMIC DNA]</scope>
    <source>
        <strain evidence="8 9">SAG 216-7</strain>
    </source>
</reference>
<evidence type="ECO:0000313" key="9">
    <source>
        <dbReference type="Proteomes" id="UP001491310"/>
    </source>
</evidence>
<feature type="region of interest" description="Disordered" evidence="6">
    <location>
        <begin position="1"/>
        <end position="20"/>
    </location>
</feature>
<feature type="domain" description="AP2/ERF" evidence="7">
    <location>
        <begin position="648"/>
        <end position="706"/>
    </location>
</feature>
<feature type="region of interest" description="Disordered" evidence="6">
    <location>
        <begin position="844"/>
        <end position="969"/>
    </location>
</feature>
<dbReference type="Pfam" id="PF00847">
    <property type="entry name" value="AP2"/>
    <property type="match status" value="1"/>
</dbReference>
<accession>A0ABR2YEG6</accession>
<dbReference type="PROSITE" id="PS51032">
    <property type="entry name" value="AP2_ERF"/>
    <property type="match status" value="2"/>
</dbReference>
<feature type="region of interest" description="Disordered" evidence="6">
    <location>
        <begin position="993"/>
        <end position="1061"/>
    </location>
</feature>
<protein>
    <recommendedName>
        <fullName evidence="7">AP2/ERF domain-containing protein</fullName>
    </recommendedName>
</protein>
<keyword evidence="2" id="KW-0805">Transcription regulation</keyword>
<evidence type="ECO:0000256" key="4">
    <source>
        <dbReference type="ARBA" id="ARBA00023163"/>
    </source>
</evidence>
<dbReference type="InterPro" id="IPR001471">
    <property type="entry name" value="AP2/ERF_dom"/>
</dbReference>
<keyword evidence="4" id="KW-0804">Transcription</keyword>
<evidence type="ECO:0000256" key="1">
    <source>
        <dbReference type="ARBA" id="ARBA00004123"/>
    </source>
</evidence>
<feature type="compositionally biased region" description="Polar residues" evidence="6">
    <location>
        <begin position="1048"/>
        <end position="1057"/>
    </location>
</feature>
<keyword evidence="3" id="KW-0238">DNA-binding</keyword>
<feature type="compositionally biased region" description="Basic and acidic residues" evidence="6">
    <location>
        <begin position="631"/>
        <end position="640"/>
    </location>
</feature>
<feature type="compositionally biased region" description="Low complexity" evidence="6">
    <location>
        <begin position="235"/>
        <end position="258"/>
    </location>
</feature>
<sequence>MIQRQQTATASRRPEQVSSLRTTTMANLAPADGYGSSVAGVRHVAPPSGIPSASAFPPVHAAASNYQPFAESFQQAAGLIMPAQYMSAQPGMQSPPSVQPQAQQSANGTAAPGPQQQAAMQVPAQQQPYHQHYQQQMQHQQHYTHQLQPQQQLQQQHQLHGPVPQHIQQQQQQALQSAMGVPAPATMNGYTVMPRLPPQQAGAQRLPYAGQPGGYTVMRPTRGVGRPLIPMPPALQQQQPQPQPHAVAPATPRPATVPFKLITPSSNVRVTPATIRAMPVVSGPRPAGAGRGESAAASAAGVASPRPAAASPCPQVVMGIPAASRGAPQRGRGQVLAPGVPQTGVPAPGAPAPGRPPMRPPSQPHVIVNGVSDKSFHLQHHPACQPIPACTKPASSAVASAHVGGSRAFVPPLPTPKSEAEDSAAADAVTVSGGAAPSATAAKSSSGEAADDHCGGKGAVAASDGGSAPAPAPSAAAPAPLIIRDWGSVGGGFVPFGAPVHKTAPKGGKVLPQGSVKAKPSAAIGAALGPHLVLPNGNVSGPRACAPVEAFELPGSIAKGAPAPAATLPLTVAATPYDFHPGLAPGMPLESPGAGRGIRPPGQVAASPGARPGSAVPKPPVAPKPKAKPRPLFEGEERKRGPAGRTSMYKGVTKHRRSGRWEAHVWVREDGKQAYLGGYSTEEEAAEAHDVAALKCHGLKAKTNFHISRYTALLDRLDSVPMNELVMAIRRTSPGFTRGSSSFRGVTQHKSGRWEVRIGLRGSKHVYLGLHSSEVEAARVYDRALVLLTGSSAATNFPVSNYTKELEAYQKRIDNGEQLPGFHNDGEYSEHAFEAWLRDAAITPAVTPGPNTRIVDAKAGTSPDDAEAAQAEAAEEPKPKPKPKRRRIATAAAGGGVIEEGSEASSRPAAALADNGSPRPAVKRRRTSHMGRPNKQSQHVHDGMLDLSQVGKPKQGRPGPRRKATEAAESDTAAILMQMAAVAEGLGRAPLNKRSRMPTWNRGPARQATEEMEEDDVEISDDDEPMPTVTTRGRRRPVSAPSFRRGPNITTGKSSKVPTPIAQHRFTSPAALLEAIVDDPDSSKSAEALTTKAGDD</sequence>
<evidence type="ECO:0000259" key="7">
    <source>
        <dbReference type="PROSITE" id="PS51032"/>
    </source>
</evidence>
<name>A0ABR2YEG6_9CHLO</name>
<dbReference type="SMART" id="SM00380">
    <property type="entry name" value="AP2"/>
    <property type="match status" value="2"/>
</dbReference>
<proteinExistence type="predicted"/>
<keyword evidence="5" id="KW-0539">Nucleus</keyword>
<dbReference type="PANTHER" id="PTHR32467:SF90">
    <property type="entry name" value="AP2-LIKE ETHYLENE-RESPONSIVE TRANSCRIPTION FACTOR AIL1"/>
    <property type="match status" value="1"/>
</dbReference>
<feature type="domain" description="AP2/ERF" evidence="7">
    <location>
        <begin position="742"/>
        <end position="798"/>
    </location>
</feature>
<dbReference type="PANTHER" id="PTHR32467">
    <property type="entry name" value="AP2-LIKE ETHYLENE-RESPONSIVE TRANSCRIPTION FACTOR"/>
    <property type="match status" value="1"/>
</dbReference>
<keyword evidence="9" id="KW-1185">Reference proteome</keyword>
<evidence type="ECO:0000256" key="3">
    <source>
        <dbReference type="ARBA" id="ARBA00023125"/>
    </source>
</evidence>
<comment type="subcellular location">
    <subcellularLocation>
        <location evidence="1">Nucleus</location>
    </subcellularLocation>
</comment>
<feature type="compositionally biased region" description="Low complexity" evidence="6">
    <location>
        <begin position="94"/>
        <end position="176"/>
    </location>
</feature>
<dbReference type="InterPro" id="IPR036955">
    <property type="entry name" value="AP2/ERF_dom_sf"/>
</dbReference>
<feature type="region of interest" description="Disordered" evidence="6">
    <location>
        <begin position="584"/>
        <end position="647"/>
    </location>
</feature>
<feature type="compositionally biased region" description="Low complexity" evidence="6">
    <location>
        <begin position="459"/>
        <end position="475"/>
    </location>
</feature>
<evidence type="ECO:0000313" key="8">
    <source>
        <dbReference type="EMBL" id="KAK9903578.1"/>
    </source>
</evidence>
<dbReference type="EMBL" id="JALJOT010000014">
    <property type="protein sequence ID" value="KAK9903578.1"/>
    <property type="molecule type" value="Genomic_DNA"/>
</dbReference>
<dbReference type="Proteomes" id="UP001491310">
    <property type="component" value="Unassembled WGS sequence"/>
</dbReference>
<dbReference type="CDD" id="cd00018">
    <property type="entry name" value="AP2"/>
    <property type="match status" value="2"/>
</dbReference>
<feature type="region of interest" description="Disordered" evidence="6">
    <location>
        <begin position="409"/>
        <end position="475"/>
    </location>
</feature>
<gene>
    <name evidence="8" type="ORF">WJX75_009208</name>
</gene>
<feature type="compositionally biased region" description="Acidic residues" evidence="6">
    <location>
        <begin position="1010"/>
        <end position="1025"/>
    </location>
</feature>
<comment type="caution">
    <text evidence="8">The sequence shown here is derived from an EMBL/GenBank/DDBJ whole genome shotgun (WGS) entry which is preliminary data.</text>
</comment>
<dbReference type="InterPro" id="IPR016177">
    <property type="entry name" value="DNA-bd_dom_sf"/>
</dbReference>
<dbReference type="SUPFAM" id="SSF54171">
    <property type="entry name" value="DNA-binding domain"/>
    <property type="match status" value="2"/>
</dbReference>
<evidence type="ECO:0000256" key="5">
    <source>
        <dbReference type="ARBA" id="ARBA00023242"/>
    </source>
</evidence>
<evidence type="ECO:0000256" key="2">
    <source>
        <dbReference type="ARBA" id="ARBA00023015"/>
    </source>
</evidence>
<dbReference type="Gene3D" id="3.30.730.10">
    <property type="entry name" value="AP2/ERF domain"/>
    <property type="match status" value="2"/>
</dbReference>
<evidence type="ECO:0000256" key="6">
    <source>
        <dbReference type="SAM" id="MobiDB-lite"/>
    </source>
</evidence>
<feature type="region of interest" description="Disordered" evidence="6">
    <location>
        <begin position="1076"/>
        <end position="1096"/>
    </location>
</feature>
<feature type="region of interest" description="Disordered" evidence="6">
    <location>
        <begin position="235"/>
        <end position="259"/>
    </location>
</feature>
<feature type="compositionally biased region" description="Low complexity" evidence="6">
    <location>
        <begin position="423"/>
        <end position="447"/>
    </location>
</feature>